<accession>A0A1I4DYY1</accession>
<sequence>MGIKFKYNKTELQELTKQLRIRRTALPTIKHKESALRLEVRQARKRAAELQLQIEETLQRIDYMASLWSEFDFSLLKIKDVEMRIRNIAGVKTPVLEEVKLEGKKMNLFGQPAWYPDGLLILKKLAFQSVEQAFFVHKAELLDKARKKTTQKVNLYEKVQIPGYKEAIAKIKHFLEDQEVLAKAAQKILKNKKMRLQT</sequence>
<evidence type="ECO:0000313" key="5">
    <source>
        <dbReference type="EMBL" id="SFK98675.1"/>
    </source>
</evidence>
<reference evidence="6" key="1">
    <citation type="submission" date="2016-10" db="EMBL/GenBank/DDBJ databases">
        <authorList>
            <person name="Varghese N."/>
            <person name="Submissions S."/>
        </authorList>
    </citation>
    <scope>NUCLEOTIDE SEQUENCE [LARGE SCALE GENOMIC DNA]</scope>
    <source>
        <strain evidence="6">Nm69</strain>
    </source>
</reference>
<dbReference type="OrthoDB" id="5637912at2"/>
<dbReference type="EMBL" id="FOSP01000024">
    <property type="protein sequence ID" value="SFK98675.1"/>
    <property type="molecule type" value="Genomic_DNA"/>
</dbReference>
<dbReference type="Proteomes" id="UP000199533">
    <property type="component" value="Unassembled WGS sequence"/>
</dbReference>
<comment type="similarity">
    <text evidence="1">Belongs to the V-ATPase D subunit family.</text>
</comment>
<keyword evidence="3" id="KW-0406">Ion transport</keyword>
<keyword evidence="6" id="KW-1185">Reference proteome</keyword>
<organism evidence="5 6">
    <name type="scientific">Nitrosomonas aestuarii</name>
    <dbReference type="NCBI Taxonomy" id="52441"/>
    <lineage>
        <taxon>Bacteria</taxon>
        <taxon>Pseudomonadati</taxon>
        <taxon>Pseudomonadota</taxon>
        <taxon>Betaproteobacteria</taxon>
        <taxon>Nitrosomonadales</taxon>
        <taxon>Nitrosomonadaceae</taxon>
        <taxon>Nitrosomonas</taxon>
    </lineage>
</organism>
<evidence type="ECO:0000256" key="1">
    <source>
        <dbReference type="ARBA" id="ARBA00005850"/>
    </source>
</evidence>
<dbReference type="RefSeq" id="WP_090701260.1">
    <property type="nucleotide sequence ID" value="NZ_FOSP01000024.1"/>
</dbReference>
<dbReference type="InterPro" id="IPR002699">
    <property type="entry name" value="V_ATPase_D"/>
</dbReference>
<keyword evidence="4" id="KW-0175">Coiled coil</keyword>
<proteinExistence type="inferred from homology"/>
<dbReference type="GO" id="GO:0046961">
    <property type="term" value="F:proton-transporting ATPase activity, rotational mechanism"/>
    <property type="evidence" value="ECO:0007669"/>
    <property type="project" value="InterPro"/>
</dbReference>
<dbReference type="Pfam" id="PF01813">
    <property type="entry name" value="ATP-synt_D"/>
    <property type="match status" value="1"/>
</dbReference>
<feature type="coiled-coil region" evidence="4">
    <location>
        <begin position="33"/>
        <end position="60"/>
    </location>
</feature>
<evidence type="ECO:0000313" key="6">
    <source>
        <dbReference type="Proteomes" id="UP000199533"/>
    </source>
</evidence>
<evidence type="ECO:0000256" key="4">
    <source>
        <dbReference type="SAM" id="Coils"/>
    </source>
</evidence>
<protein>
    <submittedName>
        <fullName evidence="5">V/A-type H+-transporting ATPase subunit D</fullName>
    </submittedName>
</protein>
<gene>
    <name evidence="5" type="ORF">SAMN05216302_102445</name>
</gene>
<dbReference type="NCBIfam" id="NF002565">
    <property type="entry name" value="PRK02195.1"/>
    <property type="match status" value="1"/>
</dbReference>
<name>A0A1I4DYY1_9PROT</name>
<dbReference type="PANTHER" id="PTHR11671">
    <property type="entry name" value="V-TYPE ATP SYNTHASE SUBUNIT D"/>
    <property type="match status" value="1"/>
</dbReference>
<dbReference type="AlphaFoldDB" id="A0A1I4DYY1"/>
<evidence type="ECO:0000256" key="3">
    <source>
        <dbReference type="ARBA" id="ARBA00023065"/>
    </source>
</evidence>
<dbReference type="STRING" id="52441.SAMN05216302_102445"/>
<keyword evidence="2" id="KW-0813">Transport</keyword>
<dbReference type="Gene3D" id="1.10.287.3240">
    <property type="match status" value="1"/>
</dbReference>
<evidence type="ECO:0000256" key="2">
    <source>
        <dbReference type="ARBA" id="ARBA00022448"/>
    </source>
</evidence>